<protein>
    <submittedName>
        <fullName evidence="1">Uncharacterized protein</fullName>
    </submittedName>
</protein>
<reference evidence="1 2" key="1">
    <citation type="journal article" date="2012" name="Nucleic Acids Res.">
        <title>Sequencing of the smallest Apicomplexan genome from the human pathogen Babesia microti.</title>
        <authorList>
            <person name="Cornillot E."/>
            <person name="Hadj-Kaddour K."/>
            <person name="Dassouli A."/>
            <person name="Noel B."/>
            <person name="Ranwez V."/>
            <person name="Vacherie B."/>
            <person name="Augagneur Y."/>
            <person name="Bres V."/>
            <person name="Duclos A."/>
            <person name="Randazzo S."/>
            <person name="Carcy B."/>
            <person name="Debierre-Grockiego F."/>
            <person name="Delbecq S."/>
            <person name="Moubri-Menage K."/>
            <person name="Shams-Eldin H."/>
            <person name="Usmani-Brown S."/>
            <person name="Bringaud F."/>
            <person name="Wincker P."/>
            <person name="Vivares C.P."/>
            <person name="Schwarz R.T."/>
            <person name="Schetters T.P."/>
            <person name="Krause P.J."/>
            <person name="Gorenflot A."/>
            <person name="Berry V."/>
            <person name="Barbe V."/>
            <person name="Ben Mamoun C."/>
        </authorList>
    </citation>
    <scope>NUCLEOTIDE SEQUENCE [LARGE SCALE GENOMIC DNA]</scope>
    <source>
        <strain evidence="1 2">RI</strain>
    </source>
</reference>
<dbReference type="EMBL" id="LN871599">
    <property type="protein sequence ID" value="CCF75811.1"/>
    <property type="molecule type" value="Genomic_DNA"/>
</dbReference>
<proteinExistence type="predicted"/>
<gene>
    <name evidence="1" type="ORF">BmR1_04g08135</name>
</gene>
<dbReference type="KEGG" id="bmic:BmR1_04g08135"/>
<reference evidence="1 2" key="2">
    <citation type="journal article" date="2013" name="PLoS ONE">
        <title>Whole genome mapping and re-organization of the nuclear and mitochondrial genomes of Babesia microti isolates.</title>
        <authorList>
            <person name="Cornillot E."/>
            <person name="Dassouli A."/>
            <person name="Garg A."/>
            <person name="Pachikara N."/>
            <person name="Randazzo S."/>
            <person name="Depoix D."/>
            <person name="Carcy B."/>
            <person name="Delbecq S."/>
            <person name="Frutos R."/>
            <person name="Silva J.C."/>
            <person name="Sutton R."/>
            <person name="Krause P.J."/>
            <person name="Mamoun C.B."/>
        </authorList>
    </citation>
    <scope>NUCLEOTIDE SEQUENCE [LARGE SCALE GENOMIC DNA]</scope>
    <source>
        <strain evidence="1 2">RI</strain>
    </source>
</reference>
<sequence length="153" mass="17795">MNPETWIDPSNVDFHRDNLLDLCRHLKHFEGFDAAYPSMLSTNIVDDKRAWKFTKPEDINQLDLGWVAFIRPMIIAINDYNVYIIIPFDTSESTISQLILKDLRLIHFSATQQIEESPYKVSVALLFYEVNKNNCVNCCIYEIQFGHPLQLIG</sequence>
<reference evidence="1 2" key="3">
    <citation type="journal article" date="2016" name="Sci. Rep.">
        <title>Genome-wide diversity and gene expression profiling of Babesia microti isolates identify polymorphic genes that mediate host-pathogen interactions.</title>
        <authorList>
            <person name="Silva J.C."/>
            <person name="Cornillot E."/>
            <person name="McCracken C."/>
            <person name="Usmani-Brown S."/>
            <person name="Dwivedi A."/>
            <person name="Ifeonu O.O."/>
            <person name="Crabtree J."/>
            <person name="Gotia H.T."/>
            <person name="Virji A.Z."/>
            <person name="Reynes C."/>
            <person name="Colinge J."/>
            <person name="Kumar V."/>
            <person name="Lawres L."/>
            <person name="Pazzi J.E."/>
            <person name="Pablo J.V."/>
            <person name="Hung C."/>
            <person name="Brancato J."/>
            <person name="Kumari P."/>
            <person name="Orvis J."/>
            <person name="Tretina K."/>
            <person name="Chibucos M."/>
            <person name="Ott S."/>
            <person name="Sadzewicz L."/>
            <person name="Sengamalay N."/>
            <person name="Shetty A.C."/>
            <person name="Su Q."/>
            <person name="Tallon L."/>
            <person name="Fraser C.M."/>
            <person name="Frutos R."/>
            <person name="Molina D.M."/>
            <person name="Krause P.J."/>
            <person name="Ben Mamoun C."/>
        </authorList>
    </citation>
    <scope>NUCLEOTIDE SEQUENCE [LARGE SCALE GENOMIC DNA]</scope>
    <source>
        <strain evidence="1 2">RI</strain>
    </source>
</reference>
<dbReference type="Proteomes" id="UP000002899">
    <property type="component" value="Chromosome IV"/>
</dbReference>
<evidence type="ECO:0000313" key="1">
    <source>
        <dbReference type="EMBL" id="CCF75811.1"/>
    </source>
</evidence>
<dbReference type="RefSeq" id="XP_012650219.1">
    <property type="nucleotide sequence ID" value="XM_012794765.1"/>
</dbReference>
<dbReference type="VEuPathDB" id="PiroplasmaDB:BmR1_04g08135"/>
<organism evidence="1 2">
    <name type="scientific">Babesia microti (strain RI)</name>
    <dbReference type="NCBI Taxonomy" id="1133968"/>
    <lineage>
        <taxon>Eukaryota</taxon>
        <taxon>Sar</taxon>
        <taxon>Alveolata</taxon>
        <taxon>Apicomplexa</taxon>
        <taxon>Aconoidasida</taxon>
        <taxon>Piroplasmida</taxon>
        <taxon>Babesiidae</taxon>
        <taxon>Babesia</taxon>
    </lineage>
</organism>
<evidence type="ECO:0000313" key="2">
    <source>
        <dbReference type="Proteomes" id="UP000002899"/>
    </source>
</evidence>
<dbReference type="AlphaFoldDB" id="I7ISR1"/>
<name>I7ISR1_BABMR</name>
<accession>I7ISR1</accession>
<keyword evidence="2" id="KW-1185">Reference proteome</keyword>
<dbReference type="GeneID" id="24426264"/>